<dbReference type="RefSeq" id="WP_008990874.1">
    <property type="nucleotide sequence ID" value="NZ_AMSG01000004.1"/>
</dbReference>
<dbReference type="STRING" id="555500.I215_05010"/>
<sequence length="126" mass="14914">MQGYIGADCTANLNTDYRLNLTKHIDHEFEEEASISRSKDGHNGVFTRERKLTLKRLVFLIMTFKTSVQRDLDRFYKALSDDDFNIREVTKGALSQARSKLTPWDFKRLNEITAEYFYREVSYDTW</sequence>
<evidence type="ECO:0000313" key="1">
    <source>
        <dbReference type="EMBL" id="EKF55884.1"/>
    </source>
</evidence>
<dbReference type="AlphaFoldDB" id="K2PWQ0"/>
<gene>
    <name evidence="1" type="ORF">I215_05010</name>
</gene>
<protein>
    <submittedName>
        <fullName evidence="1">Transposase DDE domain-containing protein</fullName>
    </submittedName>
</protein>
<name>K2PWQ0_9FLAO</name>
<comment type="caution">
    <text evidence="1">The sequence shown here is derived from an EMBL/GenBank/DDBJ whole genome shotgun (WGS) entry which is preliminary data.</text>
</comment>
<evidence type="ECO:0000313" key="2">
    <source>
        <dbReference type="Proteomes" id="UP000007364"/>
    </source>
</evidence>
<reference evidence="1 2" key="1">
    <citation type="journal article" date="2012" name="J. Bacteriol.">
        <title>Genome Sequence of Galbibacter marinum Type Strain ck-I2-15.</title>
        <authorList>
            <person name="Lai Q."/>
            <person name="Li C."/>
            <person name="Shao Z."/>
        </authorList>
    </citation>
    <scope>NUCLEOTIDE SEQUENCE [LARGE SCALE GENOMIC DNA]</scope>
    <source>
        <strain evidence="2">ck-I2-15</strain>
    </source>
</reference>
<dbReference type="Proteomes" id="UP000007364">
    <property type="component" value="Unassembled WGS sequence"/>
</dbReference>
<keyword evidence="2" id="KW-1185">Reference proteome</keyword>
<organism evidence="1 2">
    <name type="scientific">Galbibacter marinus</name>
    <dbReference type="NCBI Taxonomy" id="555500"/>
    <lineage>
        <taxon>Bacteria</taxon>
        <taxon>Pseudomonadati</taxon>
        <taxon>Bacteroidota</taxon>
        <taxon>Flavobacteriia</taxon>
        <taxon>Flavobacteriales</taxon>
        <taxon>Flavobacteriaceae</taxon>
        <taxon>Galbibacter</taxon>
    </lineage>
</organism>
<dbReference type="EMBL" id="AMSG01000004">
    <property type="protein sequence ID" value="EKF55884.1"/>
    <property type="molecule type" value="Genomic_DNA"/>
</dbReference>
<accession>K2PWQ0</accession>
<proteinExistence type="predicted"/>